<keyword evidence="1" id="KW-0472">Membrane</keyword>
<keyword evidence="1" id="KW-1133">Transmembrane helix</keyword>
<proteinExistence type="predicted"/>
<gene>
    <name evidence="2" type="ORF">ColLi_02477</name>
</gene>
<organism evidence="2 3">
    <name type="scientific">Colletotrichum liriopes</name>
    <dbReference type="NCBI Taxonomy" id="708192"/>
    <lineage>
        <taxon>Eukaryota</taxon>
        <taxon>Fungi</taxon>
        <taxon>Dikarya</taxon>
        <taxon>Ascomycota</taxon>
        <taxon>Pezizomycotina</taxon>
        <taxon>Sordariomycetes</taxon>
        <taxon>Hypocreomycetidae</taxon>
        <taxon>Glomerellales</taxon>
        <taxon>Glomerellaceae</taxon>
        <taxon>Colletotrichum</taxon>
        <taxon>Colletotrichum spaethianum species complex</taxon>
    </lineage>
</organism>
<evidence type="ECO:0000313" key="2">
    <source>
        <dbReference type="EMBL" id="GJC79639.1"/>
    </source>
</evidence>
<feature type="transmembrane region" description="Helical" evidence="1">
    <location>
        <begin position="282"/>
        <end position="306"/>
    </location>
</feature>
<dbReference type="EMBL" id="BPPX01000004">
    <property type="protein sequence ID" value="GJC79639.1"/>
    <property type="molecule type" value="Genomic_DNA"/>
</dbReference>
<evidence type="ECO:0000313" key="3">
    <source>
        <dbReference type="Proteomes" id="UP001055172"/>
    </source>
</evidence>
<accession>A0AA37GF95</accession>
<protein>
    <submittedName>
        <fullName evidence="2">Uncharacterized protein</fullName>
    </submittedName>
</protein>
<dbReference type="AlphaFoldDB" id="A0AA37GF95"/>
<evidence type="ECO:0000256" key="1">
    <source>
        <dbReference type="SAM" id="Phobius"/>
    </source>
</evidence>
<dbReference type="Proteomes" id="UP001055172">
    <property type="component" value="Unassembled WGS sequence"/>
</dbReference>
<sequence length="356" mass="40327">MAEKLFSADQYDTLAAFVKEEMGGSRSALKVDGIEELKRITECLRASAYKRLEDVLSEPAIMSLKSRGQEQYTTDVVCHAASLSIMAKVRASGSRYLPGDSSRAWEKGMPLVRLARELYTSPEASPHPGAHPIDSKLTVHYLALYHKCRVIWTDYLDQHLTIRRSGSTKVILVYQHKIWLASHANQAERCLVPQEVIREALDTLNLLFPHNDRGTESFLEKRGQKFSGLGYCGRERKLNLSSYPHWGHRIKELVDIFEGHRSGVWQFLPRKDRMNLLDSANFWIATAALLLAIVSFILSLMSIIYAKWSYDIGKESLVVSLDSFELTRLQYQLSLAQACSDAEEARLLPDFCSAEV</sequence>
<name>A0AA37GF95_9PEZI</name>
<comment type="caution">
    <text evidence="2">The sequence shown here is derived from an EMBL/GenBank/DDBJ whole genome shotgun (WGS) entry which is preliminary data.</text>
</comment>
<keyword evidence="1" id="KW-0812">Transmembrane</keyword>
<keyword evidence="3" id="KW-1185">Reference proteome</keyword>
<reference evidence="2 3" key="1">
    <citation type="submission" date="2021-07" db="EMBL/GenBank/DDBJ databases">
        <title>Genome data of Colletotrichum spaethianum.</title>
        <authorList>
            <person name="Utami Y.D."/>
            <person name="Hiruma K."/>
        </authorList>
    </citation>
    <scope>NUCLEOTIDE SEQUENCE [LARGE SCALE GENOMIC DNA]</scope>
    <source>
        <strain evidence="2 3">MAFF 242679</strain>
    </source>
</reference>